<feature type="region of interest" description="Disordered" evidence="1">
    <location>
        <begin position="69"/>
        <end position="98"/>
    </location>
</feature>
<feature type="compositionally biased region" description="Polar residues" evidence="1">
    <location>
        <begin position="78"/>
        <end position="91"/>
    </location>
</feature>
<name>A0ABD2HWH7_HETSC</name>
<gene>
    <name evidence="2" type="ORF">niasHS_016664</name>
</gene>
<dbReference type="AlphaFoldDB" id="A0ABD2HWH7"/>
<dbReference type="EMBL" id="JBICCN010000405">
    <property type="protein sequence ID" value="KAL3070798.1"/>
    <property type="molecule type" value="Genomic_DNA"/>
</dbReference>
<dbReference type="Proteomes" id="UP001620645">
    <property type="component" value="Unassembled WGS sequence"/>
</dbReference>
<evidence type="ECO:0000313" key="3">
    <source>
        <dbReference type="Proteomes" id="UP001620645"/>
    </source>
</evidence>
<evidence type="ECO:0000313" key="2">
    <source>
        <dbReference type="EMBL" id="KAL3070798.1"/>
    </source>
</evidence>
<proteinExistence type="predicted"/>
<keyword evidence="3" id="KW-1185">Reference proteome</keyword>
<reference evidence="2 3" key="1">
    <citation type="submission" date="2024-10" db="EMBL/GenBank/DDBJ databases">
        <authorList>
            <person name="Kim D."/>
        </authorList>
    </citation>
    <scope>NUCLEOTIDE SEQUENCE [LARGE SCALE GENOMIC DNA]</scope>
    <source>
        <strain evidence="2">Taebaek</strain>
    </source>
</reference>
<accession>A0ABD2HWH7</accession>
<evidence type="ECO:0000256" key="1">
    <source>
        <dbReference type="SAM" id="MobiDB-lite"/>
    </source>
</evidence>
<sequence length="98" mass="11309">MWETLLGLKPNHCCQTKKPTSRQGTDKEGLVAKMAQQLSNYSKLTEEEKCQLEALEGQMVELFGRIDQQARRDEQSERQSATRIRPTTTVQLRKDDEL</sequence>
<protein>
    <submittedName>
        <fullName evidence="2">Uncharacterized protein</fullName>
    </submittedName>
</protein>
<comment type="caution">
    <text evidence="2">The sequence shown here is derived from an EMBL/GenBank/DDBJ whole genome shotgun (WGS) entry which is preliminary data.</text>
</comment>
<organism evidence="2 3">
    <name type="scientific">Heterodera schachtii</name>
    <name type="common">Sugarbeet cyst nematode worm</name>
    <name type="synonym">Tylenchus schachtii</name>
    <dbReference type="NCBI Taxonomy" id="97005"/>
    <lineage>
        <taxon>Eukaryota</taxon>
        <taxon>Metazoa</taxon>
        <taxon>Ecdysozoa</taxon>
        <taxon>Nematoda</taxon>
        <taxon>Chromadorea</taxon>
        <taxon>Rhabditida</taxon>
        <taxon>Tylenchina</taxon>
        <taxon>Tylenchomorpha</taxon>
        <taxon>Tylenchoidea</taxon>
        <taxon>Heteroderidae</taxon>
        <taxon>Heteroderinae</taxon>
        <taxon>Heterodera</taxon>
    </lineage>
</organism>